<dbReference type="InterPro" id="IPR027417">
    <property type="entry name" value="P-loop_NTPase"/>
</dbReference>
<dbReference type="SUPFAM" id="SSF52540">
    <property type="entry name" value="P-loop containing nucleoside triphosphate hydrolases"/>
    <property type="match status" value="1"/>
</dbReference>
<dbReference type="InterPro" id="IPR045055">
    <property type="entry name" value="DNA2/NAM7-like"/>
</dbReference>
<keyword evidence="1" id="KW-0175">Coiled coil</keyword>
<evidence type="ECO:0000259" key="5">
    <source>
        <dbReference type="Pfam" id="PF25396"/>
    </source>
</evidence>
<evidence type="ECO:0000313" key="6">
    <source>
        <dbReference type="EMBL" id="CAG2058261.1"/>
    </source>
</evidence>
<feature type="compositionally biased region" description="Polar residues" evidence="2">
    <location>
        <begin position="194"/>
        <end position="213"/>
    </location>
</feature>
<organism evidence="6 7">
    <name type="scientific">Timema podura</name>
    <name type="common">Walking stick</name>
    <dbReference type="NCBI Taxonomy" id="61482"/>
    <lineage>
        <taxon>Eukaryota</taxon>
        <taxon>Metazoa</taxon>
        <taxon>Ecdysozoa</taxon>
        <taxon>Arthropoda</taxon>
        <taxon>Hexapoda</taxon>
        <taxon>Insecta</taxon>
        <taxon>Pterygota</taxon>
        <taxon>Neoptera</taxon>
        <taxon>Polyneoptera</taxon>
        <taxon>Phasmatodea</taxon>
        <taxon>Timematodea</taxon>
        <taxon>Timematoidea</taxon>
        <taxon>Timematidae</taxon>
        <taxon>Timema</taxon>
    </lineage>
</organism>
<dbReference type="InterPro" id="IPR057373">
    <property type="entry name" value="ZNFX1"/>
</dbReference>
<evidence type="ECO:0008006" key="8">
    <source>
        <dbReference type="Google" id="ProtNLM"/>
    </source>
</evidence>
<evidence type="ECO:0000313" key="7">
    <source>
        <dbReference type="Proteomes" id="UP001153148"/>
    </source>
</evidence>
<dbReference type="Gene3D" id="3.40.50.300">
    <property type="entry name" value="P-loop containing nucleotide triphosphate hydrolases"/>
    <property type="match status" value="3"/>
</dbReference>
<dbReference type="Pfam" id="PF25396">
    <property type="entry name" value="ZNFX1"/>
    <property type="match status" value="1"/>
</dbReference>
<comment type="caution">
    <text evidence="6">The sequence shown here is derived from an EMBL/GenBank/DDBJ whole genome shotgun (WGS) entry which is preliminary data.</text>
</comment>
<feature type="domain" description="DNA2/NAM7 helicase helicase" evidence="3">
    <location>
        <begin position="411"/>
        <end position="822"/>
    </location>
</feature>
<name>A0ABN7NXD5_TIMPD</name>
<feature type="domain" description="ZNFX1" evidence="5">
    <location>
        <begin position="277"/>
        <end position="333"/>
    </location>
</feature>
<accession>A0ABN7NXD5</accession>
<dbReference type="Proteomes" id="UP001153148">
    <property type="component" value="Unassembled WGS sequence"/>
</dbReference>
<dbReference type="InterPro" id="IPR047187">
    <property type="entry name" value="SF1_C_Upf1"/>
</dbReference>
<feature type="region of interest" description="Disordered" evidence="2">
    <location>
        <begin position="1"/>
        <end position="23"/>
    </location>
</feature>
<evidence type="ECO:0000256" key="1">
    <source>
        <dbReference type="SAM" id="Coils"/>
    </source>
</evidence>
<feature type="compositionally biased region" description="Polar residues" evidence="2">
    <location>
        <begin position="1"/>
        <end position="14"/>
    </location>
</feature>
<evidence type="ECO:0000256" key="2">
    <source>
        <dbReference type="SAM" id="MobiDB-lite"/>
    </source>
</evidence>
<feature type="domain" description="DNA2/NAM7 helicase-like C-terminal" evidence="4">
    <location>
        <begin position="833"/>
        <end position="1016"/>
    </location>
</feature>
<feature type="compositionally biased region" description="Polar residues" evidence="2">
    <location>
        <begin position="144"/>
        <end position="174"/>
    </location>
</feature>
<feature type="region of interest" description="Disordered" evidence="2">
    <location>
        <begin position="120"/>
        <end position="174"/>
    </location>
</feature>
<feature type="compositionally biased region" description="Polar residues" evidence="2">
    <location>
        <begin position="121"/>
        <end position="134"/>
    </location>
</feature>
<dbReference type="InterPro" id="IPR041679">
    <property type="entry name" value="DNA2/NAM7-like_C"/>
</dbReference>
<sequence>MQQSNRQKLDTSSGAIKKLQIHKHTDKDVNTSKKMSTIIKDLKVNSKFYSDYSTPIIRDTQGNNKYFAQTKYSCNVQFNKSLSEVDKLEPLPNRTWTRRNSEESHYTPLGSLPHYMWVRNNRGQSNDSPPSDNPLNYEWRVDTSEPTNNQTSQSVKESLHPPNNSIKFSNTAKSQCEDTRGALSNVRINHEVKCSNTQRSQSQLGNNSENPTIDSKDKPKIFGIVKMLAMLSSGEMDDNKASKIIQVLFMNPYFLDGKFYTVINLSKDQSPKPDISFSVGTMLCFTKDRFKTVIYATVACVDESGIKEGIFMVEILTENACADHLYAGEYVMAVSHINFKHSFYVLEALEKKNAETFPEKYTRLIINRYVEIKTPTYLSEKPAMKYSFRNIPKQIPVLNTKVWPNEKKFKLDVSQFQAFKTALTKELTIIDGLPGSGKKYLGTKLVEVLSDNSSAWQEVDEPILVLCHSTSTMESILERLLPVTNQIVQVTDKQTLNSKLQQFNLSYKRSEAIYPKLTAIINMRDNLQKAISEMKQISSDMSEISKANGILNLQCLIKFEAISRIHCAGFCQPMAHPEAIFYKWLMLKTKSTPQHEKAVEKRGVDLFCETRVNKEVSDLERDFRLDPVDKYTQLTFAETVQNLEKESLAVNAQMRKLQDSWGENGKVVHDDILKLLDIYEDLKKLKSVLKRQLSNEVQQDLGLLRYLLKMKNVHDMKPKERWLLYRHWVSQIKTQLWKRFQEFHCVFLKTVHHYELIRYSQELEIMRNCKILGMTIDQAVRHYKILKELKLKIVIVEEANEIPEADLVVCLSKDCSHLILIGNYQPGGSKTGLSLMDRLVRNGVESNTLSVQHRSPPEMCRLLVPTIYGKPEGYCITTEHNRVQGMCNNVFFVKHNKPEKVVQTGTLLSYQNVHEAQFLLALFRYLTLQGYSSQHITILTPFLGQWMYLQNVLSKSPNKKVQVKMLNDFEGKENSLILLSLVRSNENGKIDEMKNEKLVCTMLSRAKKGLYIIGDIDTLAKCSPVWFKIKNTLVKEEAIGEFITLRCRTHPDHLTQVSQPQDFDKSHKCGCSLSSFT</sequence>
<dbReference type="CDD" id="cd18808">
    <property type="entry name" value="SF1_C_Upf1"/>
    <property type="match status" value="1"/>
</dbReference>
<dbReference type="PANTHER" id="PTHR10887:SF341">
    <property type="entry name" value="NFX1-TYPE ZINC FINGER-CONTAINING PROTEIN 1"/>
    <property type="match status" value="1"/>
</dbReference>
<gene>
    <name evidence="6" type="ORF">TPAB3V08_LOCUS5235</name>
</gene>
<dbReference type="Pfam" id="PF13086">
    <property type="entry name" value="AAA_11"/>
    <property type="match status" value="1"/>
</dbReference>
<evidence type="ECO:0000259" key="4">
    <source>
        <dbReference type="Pfam" id="PF13087"/>
    </source>
</evidence>
<dbReference type="Pfam" id="PF13087">
    <property type="entry name" value="AAA_12"/>
    <property type="match status" value="1"/>
</dbReference>
<feature type="coiled-coil region" evidence="1">
    <location>
        <begin position="640"/>
        <end position="699"/>
    </location>
</feature>
<dbReference type="InterPro" id="IPR041677">
    <property type="entry name" value="DNA2/NAM7_AAA_11"/>
</dbReference>
<dbReference type="EMBL" id="CAJPIN010006938">
    <property type="protein sequence ID" value="CAG2058261.1"/>
    <property type="molecule type" value="Genomic_DNA"/>
</dbReference>
<keyword evidence="7" id="KW-1185">Reference proteome</keyword>
<protein>
    <recommendedName>
        <fullName evidence="8">DNA2/NAM7 helicase-like C-terminal domain-containing protein</fullName>
    </recommendedName>
</protein>
<proteinExistence type="predicted"/>
<evidence type="ECO:0000259" key="3">
    <source>
        <dbReference type="Pfam" id="PF13086"/>
    </source>
</evidence>
<reference evidence="6" key="1">
    <citation type="submission" date="2021-03" db="EMBL/GenBank/DDBJ databases">
        <authorList>
            <person name="Tran Van P."/>
        </authorList>
    </citation>
    <scope>NUCLEOTIDE SEQUENCE</scope>
</reference>
<feature type="region of interest" description="Disordered" evidence="2">
    <location>
        <begin position="193"/>
        <end position="216"/>
    </location>
</feature>
<dbReference type="PANTHER" id="PTHR10887">
    <property type="entry name" value="DNA2/NAM7 HELICASE FAMILY"/>
    <property type="match status" value="1"/>
</dbReference>